<proteinExistence type="predicted"/>
<gene>
    <name evidence="2" type="ORF">A2480_02745</name>
</gene>
<sequence>MPFGENSGWLSSKGDVSVQTETTGADAVQEAGSEVDHQKRIHDLKSHLIEYLSLKSPEDAEKITFVRAADLSGDFGEQFRFFNDERLNETFVAVVPDELWHKGGQPSESSADRGMILFRGGYYDGEGDGIPDPSAWMTHELAHCQRSIDVGDNEYNQESETQFFDDLGPDTYPNNQVEEQAFGRQFAYLKDKKVEREEVTELLEEHYGPDDFKFLNRILDRVYGS</sequence>
<dbReference type="EMBL" id="MGFG01000025">
    <property type="protein sequence ID" value="OGM00749.1"/>
    <property type="molecule type" value="Genomic_DNA"/>
</dbReference>
<evidence type="ECO:0000313" key="2">
    <source>
        <dbReference type="EMBL" id="OGM00749.1"/>
    </source>
</evidence>
<organism evidence="2 3">
    <name type="scientific">Candidatus Uhrbacteria bacterium RIFOXYC2_FULL_47_19</name>
    <dbReference type="NCBI Taxonomy" id="1802424"/>
    <lineage>
        <taxon>Bacteria</taxon>
        <taxon>Candidatus Uhriibacteriota</taxon>
    </lineage>
</organism>
<protein>
    <submittedName>
        <fullName evidence="2">Uncharacterized protein</fullName>
    </submittedName>
</protein>
<reference evidence="2 3" key="1">
    <citation type="journal article" date="2016" name="Nat. Commun.">
        <title>Thousands of microbial genomes shed light on interconnected biogeochemical processes in an aquifer system.</title>
        <authorList>
            <person name="Anantharaman K."/>
            <person name="Brown C.T."/>
            <person name="Hug L.A."/>
            <person name="Sharon I."/>
            <person name="Castelle C.J."/>
            <person name="Probst A.J."/>
            <person name="Thomas B.C."/>
            <person name="Singh A."/>
            <person name="Wilkins M.J."/>
            <person name="Karaoz U."/>
            <person name="Brodie E.L."/>
            <person name="Williams K.H."/>
            <person name="Hubbard S.S."/>
            <person name="Banfield J.F."/>
        </authorList>
    </citation>
    <scope>NUCLEOTIDE SEQUENCE [LARGE SCALE GENOMIC DNA]</scope>
</reference>
<dbReference type="AlphaFoldDB" id="A0A1F7WEC3"/>
<comment type="caution">
    <text evidence="2">The sequence shown here is derived from an EMBL/GenBank/DDBJ whole genome shotgun (WGS) entry which is preliminary data.</text>
</comment>
<dbReference type="Proteomes" id="UP000176988">
    <property type="component" value="Unassembled WGS sequence"/>
</dbReference>
<accession>A0A1F7WEC3</accession>
<name>A0A1F7WEC3_9BACT</name>
<feature type="region of interest" description="Disordered" evidence="1">
    <location>
        <begin position="1"/>
        <end position="35"/>
    </location>
</feature>
<evidence type="ECO:0000313" key="3">
    <source>
        <dbReference type="Proteomes" id="UP000176988"/>
    </source>
</evidence>
<evidence type="ECO:0000256" key="1">
    <source>
        <dbReference type="SAM" id="MobiDB-lite"/>
    </source>
</evidence>